<name>A0A3N0FSH1_9GAMM</name>
<gene>
    <name evidence="1" type="ORF">EF878_18610</name>
</gene>
<dbReference type="AlphaFoldDB" id="A0A3N0FSH1"/>
<dbReference type="RefSeq" id="WP_071598747.1">
    <property type="nucleotide sequence ID" value="NZ_RJLR01000039.1"/>
</dbReference>
<evidence type="ECO:0000313" key="1">
    <source>
        <dbReference type="EMBL" id="RNM03069.1"/>
    </source>
</evidence>
<sequence length="48" mass="5669">MQSQGLLARWFRWQPSELDALEVEEFEDWLEIASQQIKRENGDDDSDG</sequence>
<dbReference type="EMBL" id="RJLR01000039">
    <property type="protein sequence ID" value="RNM03069.1"/>
    <property type="molecule type" value="Genomic_DNA"/>
</dbReference>
<comment type="caution">
    <text evidence="1">The sequence shown here is derived from an EMBL/GenBank/DDBJ whole genome shotgun (WGS) entry which is preliminary data.</text>
</comment>
<dbReference type="Proteomes" id="UP000276061">
    <property type="component" value="Unassembled WGS sequence"/>
</dbReference>
<dbReference type="InterPro" id="IPR009493">
    <property type="entry name" value="P2_GpE"/>
</dbReference>
<evidence type="ECO:0000313" key="2">
    <source>
        <dbReference type="Proteomes" id="UP000276061"/>
    </source>
</evidence>
<proteinExistence type="predicted"/>
<dbReference type="OrthoDB" id="6455986at2"/>
<reference evidence="1 2" key="1">
    <citation type="submission" date="2018-11" db="EMBL/GenBank/DDBJ databases">
        <title>Characterization of surface water Dickeya isolates.</title>
        <authorList>
            <person name="Van Gijsegem F."/>
            <person name="Pedron J."/>
        </authorList>
    </citation>
    <scope>NUCLEOTIDE SEQUENCE [LARGE SCALE GENOMIC DNA]</scope>
    <source>
        <strain evidence="1 2">FVG1-MFV-O17</strain>
    </source>
</reference>
<dbReference type="Pfam" id="PF06528">
    <property type="entry name" value="Phage_P2_GpE"/>
    <property type="match status" value="1"/>
</dbReference>
<accession>A0A3N0FSH1</accession>
<protein>
    <submittedName>
        <fullName evidence="1">GpE family phage tail protein</fullName>
    </submittedName>
</protein>
<organism evidence="1 2">
    <name type="scientific">Dickeya undicola</name>
    <dbReference type="NCBI Taxonomy" id="1577887"/>
    <lineage>
        <taxon>Bacteria</taxon>
        <taxon>Pseudomonadati</taxon>
        <taxon>Pseudomonadota</taxon>
        <taxon>Gammaproteobacteria</taxon>
        <taxon>Enterobacterales</taxon>
        <taxon>Pectobacteriaceae</taxon>
        <taxon>Dickeya</taxon>
    </lineage>
</organism>